<dbReference type="InterPro" id="IPR039104">
    <property type="entry name" value="6PGL"/>
</dbReference>
<dbReference type="InterPro" id="IPR005900">
    <property type="entry name" value="6-phosphogluconolactonase_DevB"/>
</dbReference>
<dbReference type="EC" id="3.1.1.31" evidence="5 7"/>
<dbReference type="Gene3D" id="3.40.50.1360">
    <property type="match status" value="1"/>
</dbReference>
<evidence type="ECO:0000259" key="8">
    <source>
        <dbReference type="Pfam" id="PF01182"/>
    </source>
</evidence>
<comment type="function">
    <text evidence="2 7">Hydrolysis of 6-phosphogluconolactone to 6-phosphogluconate.</text>
</comment>
<dbReference type="PROSITE" id="PS01161">
    <property type="entry name" value="GLC_GALNAC_ISOMERASE"/>
    <property type="match status" value="1"/>
</dbReference>
<dbReference type="Proteomes" id="UP001221558">
    <property type="component" value="Chromosome"/>
</dbReference>
<comment type="catalytic activity">
    <reaction evidence="1 7">
        <text>6-phospho-D-glucono-1,5-lactone + H2O = 6-phospho-D-gluconate + H(+)</text>
        <dbReference type="Rhea" id="RHEA:12556"/>
        <dbReference type="ChEBI" id="CHEBI:15377"/>
        <dbReference type="ChEBI" id="CHEBI:15378"/>
        <dbReference type="ChEBI" id="CHEBI:57955"/>
        <dbReference type="ChEBI" id="CHEBI:58759"/>
        <dbReference type="EC" id="3.1.1.31"/>
    </reaction>
</comment>
<dbReference type="InterPro" id="IPR006148">
    <property type="entry name" value="Glc/Gal-6P_isomerase"/>
</dbReference>
<evidence type="ECO:0000313" key="9">
    <source>
        <dbReference type="EMBL" id="WDF70547.1"/>
    </source>
</evidence>
<dbReference type="CDD" id="cd01400">
    <property type="entry name" value="6PGL"/>
    <property type="match status" value="1"/>
</dbReference>
<feature type="domain" description="Glucosamine/galactosamine-6-phosphate isomerase" evidence="8">
    <location>
        <begin position="13"/>
        <end position="232"/>
    </location>
</feature>
<accession>A0ABY7WLR8</accession>
<gene>
    <name evidence="7 9" type="primary">pgl</name>
    <name evidence="9" type="ORF">PQ465_09265</name>
</gene>
<evidence type="ECO:0000256" key="3">
    <source>
        <dbReference type="ARBA" id="ARBA00004961"/>
    </source>
</evidence>
<evidence type="ECO:0000256" key="6">
    <source>
        <dbReference type="ARBA" id="ARBA00020337"/>
    </source>
</evidence>
<name>A0ABY7WLR8_9SPHI</name>
<dbReference type="SUPFAM" id="SSF100950">
    <property type="entry name" value="NagB/RpiA/CoA transferase-like"/>
    <property type="match status" value="1"/>
</dbReference>
<dbReference type="PANTHER" id="PTHR11054">
    <property type="entry name" value="6-PHOSPHOGLUCONOLACTONASE"/>
    <property type="match status" value="1"/>
</dbReference>
<dbReference type="PANTHER" id="PTHR11054:SF0">
    <property type="entry name" value="6-PHOSPHOGLUCONOLACTONASE"/>
    <property type="match status" value="1"/>
</dbReference>
<dbReference type="RefSeq" id="WP_274269253.1">
    <property type="nucleotide sequence ID" value="NZ_CP117880.1"/>
</dbReference>
<keyword evidence="7 9" id="KW-0378">Hydrolase</keyword>
<evidence type="ECO:0000256" key="7">
    <source>
        <dbReference type="RuleBase" id="RU365095"/>
    </source>
</evidence>
<evidence type="ECO:0000256" key="4">
    <source>
        <dbReference type="ARBA" id="ARBA00010662"/>
    </source>
</evidence>
<comment type="similarity">
    <text evidence="4 7">Belongs to the glucosamine/galactosamine-6-phosphate isomerase family. 6-phosphogluconolactonase subfamily.</text>
</comment>
<evidence type="ECO:0000256" key="5">
    <source>
        <dbReference type="ARBA" id="ARBA00013198"/>
    </source>
</evidence>
<dbReference type="EMBL" id="CP117880">
    <property type="protein sequence ID" value="WDF70547.1"/>
    <property type="molecule type" value="Genomic_DNA"/>
</dbReference>
<organism evidence="9 10">
    <name type="scientific">Sphingobacterium oryzagri</name>
    <dbReference type="NCBI Taxonomy" id="3025669"/>
    <lineage>
        <taxon>Bacteria</taxon>
        <taxon>Pseudomonadati</taxon>
        <taxon>Bacteroidota</taxon>
        <taxon>Sphingobacteriia</taxon>
        <taxon>Sphingobacteriales</taxon>
        <taxon>Sphingobacteriaceae</taxon>
        <taxon>Sphingobacterium</taxon>
    </lineage>
</organism>
<protein>
    <recommendedName>
        <fullName evidence="6 7">6-phosphogluconolactonase</fullName>
        <shortName evidence="7">6PGL</shortName>
        <ecNumber evidence="5 7">3.1.1.31</ecNumber>
    </recommendedName>
</protein>
<reference evidence="9 10" key="1">
    <citation type="submission" date="2023-02" db="EMBL/GenBank/DDBJ databases">
        <title>Genome sequence of Sphingobacterium sp. KACC 22765.</title>
        <authorList>
            <person name="Kim S."/>
            <person name="Heo J."/>
            <person name="Kwon S.-W."/>
        </authorList>
    </citation>
    <scope>NUCLEOTIDE SEQUENCE [LARGE SCALE GENOMIC DNA]</scope>
    <source>
        <strain evidence="9 10">KACC 22765</strain>
    </source>
</reference>
<keyword evidence="10" id="KW-1185">Reference proteome</keyword>
<dbReference type="InterPro" id="IPR037171">
    <property type="entry name" value="NagB/RpiA_transferase-like"/>
</dbReference>
<proteinExistence type="inferred from homology"/>
<evidence type="ECO:0000256" key="1">
    <source>
        <dbReference type="ARBA" id="ARBA00000832"/>
    </source>
</evidence>
<dbReference type="InterPro" id="IPR018321">
    <property type="entry name" value="Glucosamine6P_isomerase_CS"/>
</dbReference>
<sequence length="245" mass="27473">MKQKKMVQQFKSSNEIFEAAAALFVQCAKKAIADKGQFSVALTGGSSPIGLHHLLASDEYRHEIDWSKVLIFWGDERWVPLDDDLSNAKMAYETLLDNVPVTQAHIFPMFQEGTEPKAYAAKYEAILKEKLGDGGALDFIFLGMGDDGHTASLFPHTAVLHEQEKWVDAYYLEPQKMYRITLTAPFINRAENIVVISFGEKKANALQEVVQGVYHPEQYPTQLLKPSSGKLIFMVDEAAAKNFTQ</sequence>
<dbReference type="GO" id="GO:0017057">
    <property type="term" value="F:6-phosphogluconolactonase activity"/>
    <property type="evidence" value="ECO:0007669"/>
    <property type="project" value="UniProtKB-EC"/>
</dbReference>
<evidence type="ECO:0000313" key="10">
    <source>
        <dbReference type="Proteomes" id="UP001221558"/>
    </source>
</evidence>
<comment type="pathway">
    <text evidence="3 7">Carbohydrate degradation; pentose phosphate pathway; D-ribulose 5-phosphate from D-glucose 6-phosphate (oxidative stage): step 2/3.</text>
</comment>
<evidence type="ECO:0000256" key="2">
    <source>
        <dbReference type="ARBA" id="ARBA00002681"/>
    </source>
</evidence>
<dbReference type="NCBIfam" id="TIGR01198">
    <property type="entry name" value="pgl"/>
    <property type="match status" value="1"/>
</dbReference>
<dbReference type="Pfam" id="PF01182">
    <property type="entry name" value="Glucosamine_iso"/>
    <property type="match status" value="1"/>
</dbReference>